<evidence type="ECO:0000313" key="1">
    <source>
        <dbReference type="EMBL" id="KAJ3657787.1"/>
    </source>
</evidence>
<dbReference type="AlphaFoldDB" id="A0AA38MIS3"/>
<keyword evidence="2" id="KW-1185">Reference proteome</keyword>
<accession>A0AA38MIS3</accession>
<proteinExistence type="predicted"/>
<organism evidence="1 2">
    <name type="scientific">Zophobas morio</name>
    <dbReference type="NCBI Taxonomy" id="2755281"/>
    <lineage>
        <taxon>Eukaryota</taxon>
        <taxon>Metazoa</taxon>
        <taxon>Ecdysozoa</taxon>
        <taxon>Arthropoda</taxon>
        <taxon>Hexapoda</taxon>
        <taxon>Insecta</taxon>
        <taxon>Pterygota</taxon>
        <taxon>Neoptera</taxon>
        <taxon>Endopterygota</taxon>
        <taxon>Coleoptera</taxon>
        <taxon>Polyphaga</taxon>
        <taxon>Cucujiformia</taxon>
        <taxon>Tenebrionidae</taxon>
        <taxon>Zophobas</taxon>
    </lineage>
</organism>
<dbReference type="EMBL" id="JALNTZ010000003">
    <property type="protein sequence ID" value="KAJ3657787.1"/>
    <property type="molecule type" value="Genomic_DNA"/>
</dbReference>
<reference evidence="1" key="1">
    <citation type="journal article" date="2023" name="G3 (Bethesda)">
        <title>Whole genome assemblies of Zophobas morio and Tenebrio molitor.</title>
        <authorList>
            <person name="Kaur S."/>
            <person name="Stinson S.A."/>
            <person name="diCenzo G.C."/>
        </authorList>
    </citation>
    <scope>NUCLEOTIDE SEQUENCE</scope>
    <source>
        <strain evidence="1">QUZm001</strain>
    </source>
</reference>
<gene>
    <name evidence="1" type="ORF">Zmor_009568</name>
</gene>
<comment type="caution">
    <text evidence="1">The sequence shown here is derived from an EMBL/GenBank/DDBJ whole genome shotgun (WGS) entry which is preliminary data.</text>
</comment>
<evidence type="ECO:0000313" key="2">
    <source>
        <dbReference type="Proteomes" id="UP001168821"/>
    </source>
</evidence>
<protein>
    <submittedName>
        <fullName evidence="1">Uncharacterized protein</fullName>
    </submittedName>
</protein>
<dbReference type="Proteomes" id="UP001168821">
    <property type="component" value="Unassembled WGS sequence"/>
</dbReference>
<name>A0AA38MIS3_9CUCU</name>
<sequence>MRSGISLKCNSAIWGTDDVTCKLSIPPFRVHVLRRSKIGLDVSGVKGEGPDACGPLIIRVELAQTEFQLAVPRSLLRASVVRGVATTPVRSRAC</sequence>